<name>A0ABV6DM77_9BACL</name>
<evidence type="ECO:0000313" key="2">
    <source>
        <dbReference type="EMBL" id="MFC0213754.1"/>
    </source>
</evidence>
<comment type="caution">
    <text evidence="2">The sequence shown here is derived from an EMBL/GenBank/DDBJ whole genome shotgun (WGS) entry which is preliminary data.</text>
</comment>
<keyword evidence="2" id="KW-0808">Transferase</keyword>
<dbReference type="EC" id="2.3.-.-" evidence="2"/>
<sequence>MLLKTDRLILREFTKDDWEQFHAYASDADLVRFMEWGPNSEAATKDYLDRMIRSQKQQPREIY</sequence>
<dbReference type="GO" id="GO:0016746">
    <property type="term" value="F:acyltransferase activity"/>
    <property type="evidence" value="ECO:0007669"/>
    <property type="project" value="UniProtKB-KW"/>
</dbReference>
<proteinExistence type="predicted"/>
<dbReference type="InterPro" id="IPR016181">
    <property type="entry name" value="Acyl_CoA_acyltransferase"/>
</dbReference>
<dbReference type="Proteomes" id="UP001589776">
    <property type="component" value="Unassembled WGS sequence"/>
</dbReference>
<evidence type="ECO:0000313" key="3">
    <source>
        <dbReference type="Proteomes" id="UP001589776"/>
    </source>
</evidence>
<feature type="domain" description="N-acetyltransferase" evidence="1">
    <location>
        <begin position="7"/>
        <end position="57"/>
    </location>
</feature>
<reference evidence="2 3" key="1">
    <citation type="submission" date="2024-09" db="EMBL/GenBank/DDBJ databases">
        <authorList>
            <person name="Sun Q."/>
            <person name="Mori K."/>
        </authorList>
    </citation>
    <scope>NUCLEOTIDE SEQUENCE [LARGE SCALE GENOMIC DNA]</scope>
    <source>
        <strain evidence="2 3">CCM 7759</strain>
    </source>
</reference>
<keyword evidence="3" id="KW-1185">Reference proteome</keyword>
<protein>
    <submittedName>
        <fullName evidence="2">GNAT family N-acetyltransferase</fullName>
        <ecNumber evidence="2">2.3.-.-</ecNumber>
    </submittedName>
</protein>
<accession>A0ABV6DM77</accession>
<dbReference type="SUPFAM" id="SSF55729">
    <property type="entry name" value="Acyl-CoA N-acyltransferases (Nat)"/>
    <property type="match status" value="1"/>
</dbReference>
<evidence type="ECO:0000259" key="1">
    <source>
        <dbReference type="Pfam" id="PF13302"/>
    </source>
</evidence>
<gene>
    <name evidence="2" type="ORF">ACFFK0_15080</name>
</gene>
<dbReference type="EMBL" id="JBHLWN010000062">
    <property type="protein sequence ID" value="MFC0213754.1"/>
    <property type="molecule type" value="Genomic_DNA"/>
</dbReference>
<organism evidence="2 3">
    <name type="scientific">Paenibacillus chartarius</name>
    <dbReference type="NCBI Taxonomy" id="747481"/>
    <lineage>
        <taxon>Bacteria</taxon>
        <taxon>Bacillati</taxon>
        <taxon>Bacillota</taxon>
        <taxon>Bacilli</taxon>
        <taxon>Bacillales</taxon>
        <taxon>Paenibacillaceae</taxon>
        <taxon>Paenibacillus</taxon>
    </lineage>
</organism>
<dbReference type="RefSeq" id="WP_377471085.1">
    <property type="nucleotide sequence ID" value="NZ_JBHLWN010000062.1"/>
</dbReference>
<dbReference type="InterPro" id="IPR000182">
    <property type="entry name" value="GNAT_dom"/>
</dbReference>
<dbReference type="Gene3D" id="3.40.630.30">
    <property type="match status" value="1"/>
</dbReference>
<keyword evidence="2" id="KW-0012">Acyltransferase</keyword>
<dbReference type="Pfam" id="PF13302">
    <property type="entry name" value="Acetyltransf_3"/>
    <property type="match status" value="1"/>
</dbReference>